<evidence type="ECO:0000256" key="7">
    <source>
        <dbReference type="SAM" id="Phobius"/>
    </source>
</evidence>
<keyword evidence="7" id="KW-0472">Membrane</keyword>
<evidence type="ECO:0000256" key="5">
    <source>
        <dbReference type="ARBA" id="ARBA00023049"/>
    </source>
</evidence>
<protein>
    <recommendedName>
        <fullName evidence="8">Peptidase M48 domain-containing protein</fullName>
    </recommendedName>
</protein>
<dbReference type="Pfam" id="PF01435">
    <property type="entry name" value="Peptidase_M48"/>
    <property type="match status" value="1"/>
</dbReference>
<comment type="cofactor">
    <cofactor evidence="6">
        <name>Zn(2+)</name>
        <dbReference type="ChEBI" id="CHEBI:29105"/>
    </cofactor>
    <text evidence="6">Binds 1 zinc ion per subunit.</text>
</comment>
<keyword evidence="5 6" id="KW-0482">Metalloprotease</keyword>
<evidence type="ECO:0000256" key="4">
    <source>
        <dbReference type="ARBA" id="ARBA00022833"/>
    </source>
</evidence>
<name>A0ABV2AFY2_9EUKA</name>
<dbReference type="PANTHER" id="PTHR10120">
    <property type="entry name" value="CAAX PRENYL PROTEASE 1"/>
    <property type="match status" value="1"/>
</dbReference>
<feature type="transmembrane region" description="Helical" evidence="7">
    <location>
        <begin position="69"/>
        <end position="90"/>
    </location>
</feature>
<reference evidence="9 10" key="1">
    <citation type="journal article" date="2024" name="BMC Biol.">
        <title>Comparative genomics of Ascetosporea gives new insight into the evolutionary basis for animal parasitism in Rhizaria.</title>
        <authorList>
            <person name="Hiltunen Thoren M."/>
            <person name="Onut-Brannstrom I."/>
            <person name="Alfjorden A."/>
            <person name="Peckova H."/>
            <person name="Swords F."/>
            <person name="Hooper C."/>
            <person name="Holzer A.S."/>
            <person name="Bass D."/>
            <person name="Burki F."/>
        </authorList>
    </citation>
    <scope>NUCLEOTIDE SEQUENCE [LARGE SCALE GENOMIC DNA]</scope>
    <source>
        <strain evidence="9">20-A016</strain>
    </source>
</reference>
<proteinExistence type="inferred from homology"/>
<keyword evidence="3 6" id="KW-0378">Hydrolase</keyword>
<dbReference type="InterPro" id="IPR001915">
    <property type="entry name" value="Peptidase_M48"/>
</dbReference>
<keyword evidence="2" id="KW-0479">Metal-binding</keyword>
<keyword evidence="7" id="KW-1133">Transmembrane helix</keyword>
<feature type="domain" description="Peptidase M48" evidence="8">
    <location>
        <begin position="2"/>
        <end position="164"/>
    </location>
</feature>
<comment type="similarity">
    <text evidence="6">Belongs to the peptidase M48 family.</text>
</comment>
<accession>A0ABV2AFY2</accession>
<dbReference type="EMBL" id="JBDODL010000086">
    <property type="protein sequence ID" value="MES1918568.1"/>
    <property type="molecule type" value="Genomic_DNA"/>
</dbReference>
<feature type="transmembrane region" description="Helical" evidence="7">
    <location>
        <begin position="41"/>
        <end position="63"/>
    </location>
</feature>
<evidence type="ECO:0000256" key="6">
    <source>
        <dbReference type="RuleBase" id="RU003983"/>
    </source>
</evidence>
<comment type="caution">
    <text evidence="9">The sequence shown here is derived from an EMBL/GenBank/DDBJ whole genome shotgun (WGS) entry which is preliminary data.</text>
</comment>
<keyword evidence="1 6" id="KW-0645">Protease</keyword>
<keyword evidence="7" id="KW-0812">Transmembrane</keyword>
<evidence type="ECO:0000256" key="2">
    <source>
        <dbReference type="ARBA" id="ARBA00022723"/>
    </source>
</evidence>
<evidence type="ECO:0000259" key="8">
    <source>
        <dbReference type="Pfam" id="PF01435"/>
    </source>
</evidence>
<keyword evidence="4 6" id="KW-0862">Zinc</keyword>
<evidence type="ECO:0000256" key="1">
    <source>
        <dbReference type="ARBA" id="ARBA00022670"/>
    </source>
</evidence>
<organism evidence="9 10">
    <name type="scientific">Bonamia ostreae</name>
    <dbReference type="NCBI Taxonomy" id="126728"/>
    <lineage>
        <taxon>Eukaryota</taxon>
        <taxon>Sar</taxon>
        <taxon>Rhizaria</taxon>
        <taxon>Endomyxa</taxon>
        <taxon>Ascetosporea</taxon>
        <taxon>Haplosporida</taxon>
        <taxon>Bonamia</taxon>
    </lineage>
</organism>
<evidence type="ECO:0000313" key="10">
    <source>
        <dbReference type="Proteomes" id="UP001439008"/>
    </source>
</evidence>
<keyword evidence="10" id="KW-1185">Reference proteome</keyword>
<evidence type="ECO:0000313" key="9">
    <source>
        <dbReference type="EMBL" id="MES1918568.1"/>
    </source>
</evidence>
<dbReference type="Proteomes" id="UP001439008">
    <property type="component" value="Unassembled WGS sequence"/>
</dbReference>
<evidence type="ECO:0000256" key="3">
    <source>
        <dbReference type="ARBA" id="ARBA00022801"/>
    </source>
</evidence>
<dbReference type="Gene3D" id="3.30.2010.10">
    <property type="entry name" value="Metalloproteases ('zincins'), catalytic domain"/>
    <property type="match status" value="1"/>
</dbReference>
<sequence length="171" mass="20127">MYGCCGQKYIVLYDTLLKQCSEQQIIAILGHELGHWKKSHIIKMFIVLEAFMFSTFYAMRLFLFSDDLYTSFGFTENPVIIGTFLFFVLYEPIEQIRSVLFNGYMRYLENEADDFSSDLGYSEHLVEGLLALERENKSGLITDPIYSLFKHNHPPIIERVRRLRLKMNKEL</sequence>
<gene>
    <name evidence="9" type="ORF">MHBO_000520</name>
</gene>